<name>A0ACB6ZKU9_THEGA</name>
<protein>
    <submittedName>
        <fullName evidence="1">Uncharacterized protein</fullName>
    </submittedName>
</protein>
<reference evidence="1" key="1">
    <citation type="submission" date="2019-10" db="EMBL/GenBank/DDBJ databases">
        <authorList>
            <consortium name="DOE Joint Genome Institute"/>
            <person name="Kuo A."/>
            <person name="Miyauchi S."/>
            <person name="Kiss E."/>
            <person name="Drula E."/>
            <person name="Kohler A."/>
            <person name="Sanchez-Garcia M."/>
            <person name="Andreopoulos B."/>
            <person name="Barry K.W."/>
            <person name="Bonito G."/>
            <person name="Buee M."/>
            <person name="Carver A."/>
            <person name="Chen C."/>
            <person name="Cichocki N."/>
            <person name="Clum A."/>
            <person name="Culley D."/>
            <person name="Crous P.W."/>
            <person name="Fauchery L."/>
            <person name="Girlanda M."/>
            <person name="Hayes R."/>
            <person name="Keri Z."/>
            <person name="Labutti K."/>
            <person name="Lipzen A."/>
            <person name="Lombard V."/>
            <person name="Magnuson J."/>
            <person name="Maillard F."/>
            <person name="Morin E."/>
            <person name="Murat C."/>
            <person name="Nolan M."/>
            <person name="Ohm R."/>
            <person name="Pangilinan J."/>
            <person name="Pereira M."/>
            <person name="Perotto S."/>
            <person name="Peter M."/>
            <person name="Riley R."/>
            <person name="Sitrit Y."/>
            <person name="Stielow B."/>
            <person name="Szollosi G."/>
            <person name="Zifcakova L."/>
            <person name="Stursova M."/>
            <person name="Spatafora J.W."/>
            <person name="Tedersoo L."/>
            <person name="Vaario L.-M."/>
            <person name="Yamada A."/>
            <person name="Yan M."/>
            <person name="Wang P."/>
            <person name="Xu J."/>
            <person name="Bruns T."/>
            <person name="Baldrian P."/>
            <person name="Vilgalys R."/>
            <person name="Henrissat B."/>
            <person name="Grigoriev I.V."/>
            <person name="Hibbett D."/>
            <person name="Nagy L.G."/>
            <person name="Martin F.M."/>
        </authorList>
    </citation>
    <scope>NUCLEOTIDE SEQUENCE</scope>
    <source>
        <strain evidence="1">P2</strain>
    </source>
</reference>
<keyword evidence="2" id="KW-1185">Reference proteome</keyword>
<evidence type="ECO:0000313" key="1">
    <source>
        <dbReference type="EMBL" id="KAF9650232.1"/>
    </source>
</evidence>
<sequence>MNHETASISRATSVSRTSRRSSVSRSQSLIRKNTSPQDLRPSDILIERFVAWKAIVKQLIAYFEGIADIENNAAKELTKLGAVIQVPFRAGNQFLGEGGLQDIYYAIREKTRSIADQHANLGRTVDGSIVQHLQKLRTEIKAHIKNIQNDTGKLATSVAKERELSVRYMSDLVTNVSILKNSPMNITAKTDPYVSNQAVLKQLNKQVHEENLLQKSIIIIQQSSAHFEESLIRSIQSAWATYDEWLSRSSVTIQGIWRGLADQMNALEADTEWLAFAARSDHLLDPETPLRSPGVIIYPAKEDPSVVGVHAGLLERKQRFTRTFKESYYVLTPAGFLHEYESSDALGGKGPVFSLFLPMCTLGPPSTSTSKAHKFHIEGKKDGTGTTKTGGSVRRSLSLSGRSAHAWSFRARSHEEMMEWWNDIRVLCARYLVASEAMDRGGPIEAAVRSIGYETDEEETEEGSSVEEDEEDEGLYDDAREVVHEERVTEPPSYEHEEAVHGYEDEKKVNRRPSKRQQEKAPEGRGPHPEMVQGSSTNGAGPAPAESRFHEDI</sequence>
<proteinExistence type="predicted"/>
<comment type="caution">
    <text evidence="1">The sequence shown here is derived from an EMBL/GenBank/DDBJ whole genome shotgun (WGS) entry which is preliminary data.</text>
</comment>
<evidence type="ECO:0000313" key="2">
    <source>
        <dbReference type="Proteomes" id="UP000886501"/>
    </source>
</evidence>
<gene>
    <name evidence="1" type="ORF">BDM02DRAFT_3223875</name>
</gene>
<dbReference type="EMBL" id="MU117987">
    <property type="protein sequence ID" value="KAF9650232.1"/>
    <property type="molecule type" value="Genomic_DNA"/>
</dbReference>
<dbReference type="Proteomes" id="UP000886501">
    <property type="component" value="Unassembled WGS sequence"/>
</dbReference>
<reference evidence="1" key="2">
    <citation type="journal article" date="2020" name="Nat. Commun.">
        <title>Large-scale genome sequencing of mycorrhizal fungi provides insights into the early evolution of symbiotic traits.</title>
        <authorList>
            <person name="Miyauchi S."/>
            <person name="Kiss E."/>
            <person name="Kuo A."/>
            <person name="Drula E."/>
            <person name="Kohler A."/>
            <person name="Sanchez-Garcia M."/>
            <person name="Morin E."/>
            <person name="Andreopoulos B."/>
            <person name="Barry K.W."/>
            <person name="Bonito G."/>
            <person name="Buee M."/>
            <person name="Carver A."/>
            <person name="Chen C."/>
            <person name="Cichocki N."/>
            <person name="Clum A."/>
            <person name="Culley D."/>
            <person name="Crous P.W."/>
            <person name="Fauchery L."/>
            <person name="Girlanda M."/>
            <person name="Hayes R.D."/>
            <person name="Keri Z."/>
            <person name="LaButti K."/>
            <person name="Lipzen A."/>
            <person name="Lombard V."/>
            <person name="Magnuson J."/>
            <person name="Maillard F."/>
            <person name="Murat C."/>
            <person name="Nolan M."/>
            <person name="Ohm R.A."/>
            <person name="Pangilinan J."/>
            <person name="Pereira M.F."/>
            <person name="Perotto S."/>
            <person name="Peter M."/>
            <person name="Pfister S."/>
            <person name="Riley R."/>
            <person name="Sitrit Y."/>
            <person name="Stielow J.B."/>
            <person name="Szollosi G."/>
            <person name="Zifcakova L."/>
            <person name="Stursova M."/>
            <person name="Spatafora J.W."/>
            <person name="Tedersoo L."/>
            <person name="Vaario L.M."/>
            <person name="Yamada A."/>
            <person name="Yan M."/>
            <person name="Wang P."/>
            <person name="Xu J."/>
            <person name="Bruns T."/>
            <person name="Baldrian P."/>
            <person name="Vilgalys R."/>
            <person name="Dunand C."/>
            <person name="Henrissat B."/>
            <person name="Grigoriev I.V."/>
            <person name="Hibbett D."/>
            <person name="Nagy L.G."/>
            <person name="Martin F.M."/>
        </authorList>
    </citation>
    <scope>NUCLEOTIDE SEQUENCE</scope>
    <source>
        <strain evidence="1">P2</strain>
    </source>
</reference>
<accession>A0ACB6ZKU9</accession>
<organism evidence="1 2">
    <name type="scientific">Thelephora ganbajun</name>
    <name type="common">Ganba fungus</name>
    <dbReference type="NCBI Taxonomy" id="370292"/>
    <lineage>
        <taxon>Eukaryota</taxon>
        <taxon>Fungi</taxon>
        <taxon>Dikarya</taxon>
        <taxon>Basidiomycota</taxon>
        <taxon>Agaricomycotina</taxon>
        <taxon>Agaricomycetes</taxon>
        <taxon>Thelephorales</taxon>
        <taxon>Thelephoraceae</taxon>
        <taxon>Thelephora</taxon>
    </lineage>
</organism>